<reference evidence="3" key="1">
    <citation type="submission" date="2016-07" db="EMBL/GenBank/DDBJ databases">
        <authorList>
            <person name="Bretaudeau A."/>
        </authorList>
    </citation>
    <scope>NUCLEOTIDE SEQUENCE</scope>
    <source>
        <strain evidence="3">Rice</strain>
        <tissue evidence="3">Whole body</tissue>
    </source>
</reference>
<dbReference type="EMBL" id="ODYU01000355">
    <property type="protein sequence ID" value="SOQ34990.1"/>
    <property type="molecule type" value="Genomic_DNA"/>
</dbReference>
<evidence type="ECO:0000313" key="3">
    <source>
        <dbReference type="EMBL" id="SOQ34990.1"/>
    </source>
</evidence>
<keyword evidence="2" id="KW-0732">Signal</keyword>
<feature type="region of interest" description="Disordered" evidence="1">
    <location>
        <begin position="72"/>
        <end position="99"/>
    </location>
</feature>
<proteinExistence type="predicted"/>
<organism evidence="3">
    <name type="scientific">Spodoptera frugiperda</name>
    <name type="common">Fall armyworm</name>
    <dbReference type="NCBI Taxonomy" id="7108"/>
    <lineage>
        <taxon>Eukaryota</taxon>
        <taxon>Metazoa</taxon>
        <taxon>Ecdysozoa</taxon>
        <taxon>Arthropoda</taxon>
        <taxon>Hexapoda</taxon>
        <taxon>Insecta</taxon>
        <taxon>Pterygota</taxon>
        <taxon>Neoptera</taxon>
        <taxon>Endopterygota</taxon>
        <taxon>Lepidoptera</taxon>
        <taxon>Glossata</taxon>
        <taxon>Ditrysia</taxon>
        <taxon>Noctuoidea</taxon>
        <taxon>Noctuidae</taxon>
        <taxon>Amphipyrinae</taxon>
        <taxon>Spodoptera</taxon>
    </lineage>
</organism>
<feature type="signal peptide" evidence="2">
    <location>
        <begin position="1"/>
        <end position="16"/>
    </location>
</feature>
<accession>A0A2H1V2C3</accession>
<name>A0A2H1V2C3_SPOFR</name>
<evidence type="ECO:0000256" key="1">
    <source>
        <dbReference type="SAM" id="MobiDB-lite"/>
    </source>
</evidence>
<feature type="compositionally biased region" description="Polar residues" evidence="1">
    <location>
        <begin position="72"/>
        <end position="81"/>
    </location>
</feature>
<dbReference type="AlphaFoldDB" id="A0A2H1V2C3"/>
<gene>
    <name evidence="3" type="ORF">SFRICE_000105</name>
</gene>
<feature type="chain" id="PRO_5013614830" evidence="2">
    <location>
        <begin position="17"/>
        <end position="99"/>
    </location>
</feature>
<sequence length="99" mass="10625">MAVAIHWVALAHSVSGFVYKLVTSTAKWEDLAHTMPIHITKTTTWDDPRKTLAAQSVAGSVQHQSTDALLTQAASPQNIPNTPAPGPCLFTFPNNTNTS</sequence>
<dbReference type="OrthoDB" id="2020426at2759"/>
<protein>
    <submittedName>
        <fullName evidence="3">SFRICE_000105</fullName>
    </submittedName>
</protein>
<evidence type="ECO:0000256" key="2">
    <source>
        <dbReference type="SAM" id="SignalP"/>
    </source>
</evidence>